<proteinExistence type="predicted"/>
<protein>
    <submittedName>
        <fullName evidence="1">Uncharacterized protein</fullName>
    </submittedName>
</protein>
<dbReference type="EMBL" id="JH973142">
    <property type="protein sequence ID" value="EKM73270.1"/>
    <property type="molecule type" value="Genomic_DNA"/>
</dbReference>
<dbReference type="AlphaFoldDB" id="K5XFW4"/>
<name>K5XFW4_AGABU</name>
<dbReference type="KEGG" id="abp:AGABI1DRAFT135188"/>
<organism evidence="1 2">
    <name type="scientific">Agaricus bisporus var. burnettii (strain JB137-S8 / ATCC MYA-4627 / FGSC 10392)</name>
    <name type="common">White button mushroom</name>
    <dbReference type="NCBI Taxonomy" id="597362"/>
    <lineage>
        <taxon>Eukaryota</taxon>
        <taxon>Fungi</taxon>
        <taxon>Dikarya</taxon>
        <taxon>Basidiomycota</taxon>
        <taxon>Agaricomycotina</taxon>
        <taxon>Agaricomycetes</taxon>
        <taxon>Agaricomycetidae</taxon>
        <taxon>Agaricales</taxon>
        <taxon>Agaricineae</taxon>
        <taxon>Agaricaceae</taxon>
        <taxon>Agaricus</taxon>
    </lineage>
</organism>
<accession>K5XFW4</accession>
<dbReference type="InParanoid" id="K5XFW4"/>
<reference evidence="2" key="1">
    <citation type="journal article" date="2012" name="Proc. Natl. Acad. Sci. U.S.A.">
        <title>Genome sequence of the button mushroom Agaricus bisporus reveals mechanisms governing adaptation to a humic-rich ecological niche.</title>
        <authorList>
            <person name="Morin E."/>
            <person name="Kohler A."/>
            <person name="Baker A.R."/>
            <person name="Foulongne-Oriol M."/>
            <person name="Lombard V."/>
            <person name="Nagy L.G."/>
            <person name="Ohm R.A."/>
            <person name="Patyshakuliyeva A."/>
            <person name="Brun A."/>
            <person name="Aerts A.L."/>
            <person name="Bailey A.M."/>
            <person name="Billette C."/>
            <person name="Coutinho P.M."/>
            <person name="Deakin G."/>
            <person name="Doddapaneni H."/>
            <person name="Floudas D."/>
            <person name="Grimwood J."/>
            <person name="Hilden K."/>
            <person name="Kuees U."/>
            <person name="LaButti K.M."/>
            <person name="Lapidus A."/>
            <person name="Lindquist E.A."/>
            <person name="Lucas S.M."/>
            <person name="Murat C."/>
            <person name="Riley R.W."/>
            <person name="Salamov A.A."/>
            <person name="Schmutz J."/>
            <person name="Subramanian V."/>
            <person name="Woesten H.A.B."/>
            <person name="Xu J."/>
            <person name="Eastwood D.C."/>
            <person name="Foster G.D."/>
            <person name="Sonnenberg A.S."/>
            <person name="Cullen D."/>
            <person name="de Vries R.P."/>
            <person name="Lundell T."/>
            <person name="Hibbett D.S."/>
            <person name="Henrissat B."/>
            <person name="Burton K.S."/>
            <person name="Kerrigan R.W."/>
            <person name="Challen M.P."/>
            <person name="Grigoriev I.V."/>
            <person name="Martin F."/>
        </authorList>
    </citation>
    <scope>NUCLEOTIDE SEQUENCE [LARGE SCALE GENOMIC DNA]</scope>
    <source>
        <strain evidence="2">JB137-S8 / ATCC MYA-4627 / FGSC 10392</strain>
    </source>
</reference>
<keyword evidence="2" id="KW-1185">Reference proteome</keyword>
<dbReference type="Proteomes" id="UP000008493">
    <property type="component" value="Unassembled WGS sequence"/>
</dbReference>
<dbReference type="HOGENOM" id="CLU_2305195_0_0_1"/>
<evidence type="ECO:0000313" key="1">
    <source>
        <dbReference type="EMBL" id="EKM73270.1"/>
    </source>
</evidence>
<evidence type="ECO:0000313" key="2">
    <source>
        <dbReference type="Proteomes" id="UP000008493"/>
    </source>
</evidence>
<sequence length="100" mass="11169">MTRSPSSDIILEHSEDSGSGIFIAASRVLNSSETAYIILKPLLVTQQSIPFIVSLHEGSLAPIWENCTIRETIAFSYDEHRSSYNEPLHVDQAKPWPVVE</sequence>
<gene>
    <name evidence="1" type="ORF">AGABI1DRAFT_135188</name>
</gene>
<dbReference type="GeneID" id="18828496"/>
<dbReference type="RefSeq" id="XP_007336091.1">
    <property type="nucleotide sequence ID" value="XM_007336029.1"/>
</dbReference>